<keyword evidence="3" id="KW-1185">Reference proteome</keyword>
<name>A0A1R1XD00_9FUNG</name>
<evidence type="ECO:0000313" key="2">
    <source>
        <dbReference type="EMBL" id="OMJ12514.1"/>
    </source>
</evidence>
<protein>
    <submittedName>
        <fullName evidence="2">Uncharacterized protein</fullName>
    </submittedName>
</protein>
<gene>
    <name evidence="2" type="ORF">AYI69_g9380</name>
</gene>
<dbReference type="AlphaFoldDB" id="A0A1R1XD00"/>
<dbReference type="EMBL" id="LSSM01005525">
    <property type="protein sequence ID" value="OMJ12514.1"/>
    <property type="molecule type" value="Genomic_DNA"/>
</dbReference>
<evidence type="ECO:0000313" key="3">
    <source>
        <dbReference type="Proteomes" id="UP000187429"/>
    </source>
</evidence>
<comment type="caution">
    <text evidence="2">The sequence shown here is derived from an EMBL/GenBank/DDBJ whole genome shotgun (WGS) entry which is preliminary data.</text>
</comment>
<keyword evidence="1" id="KW-0472">Membrane</keyword>
<dbReference type="Proteomes" id="UP000187429">
    <property type="component" value="Unassembled WGS sequence"/>
</dbReference>
<dbReference type="OrthoDB" id="5595866at2759"/>
<keyword evidence="1" id="KW-1133">Transmembrane helix</keyword>
<keyword evidence="1" id="KW-0812">Transmembrane</keyword>
<sequence>MIKHNKKKQNSEQLSHNKNVPNGLEYLEFFCSSKVADLDEHSQEWEDFFDGLDSGGDVTGASNSIEDNSTIPGTNLFTSEITVRSVMGDFSGTSAVLSIAKPSNSSPLVQKSKIRTVDFCYKKVLSNLYHEHMYSHTNIYEDFTYTFTQFAFIHHIYARIVFFTNVFAVLALSIWLCLTVRPYRIIKYLGRRKVTEVMKKKRVD</sequence>
<organism evidence="2 3">
    <name type="scientific">Smittium culicis</name>
    <dbReference type="NCBI Taxonomy" id="133412"/>
    <lineage>
        <taxon>Eukaryota</taxon>
        <taxon>Fungi</taxon>
        <taxon>Fungi incertae sedis</taxon>
        <taxon>Zoopagomycota</taxon>
        <taxon>Kickxellomycotina</taxon>
        <taxon>Harpellomycetes</taxon>
        <taxon>Harpellales</taxon>
        <taxon>Legeriomycetaceae</taxon>
        <taxon>Smittium</taxon>
    </lineage>
</organism>
<feature type="transmembrane region" description="Helical" evidence="1">
    <location>
        <begin position="156"/>
        <end position="178"/>
    </location>
</feature>
<accession>A0A1R1XD00</accession>
<evidence type="ECO:0000256" key="1">
    <source>
        <dbReference type="SAM" id="Phobius"/>
    </source>
</evidence>
<proteinExistence type="predicted"/>
<reference evidence="3" key="1">
    <citation type="submission" date="2017-01" db="EMBL/GenBank/DDBJ databases">
        <authorList>
            <person name="Wang Y."/>
            <person name="White M."/>
            <person name="Kvist S."/>
            <person name="Moncalvo J.-M."/>
        </authorList>
    </citation>
    <scope>NUCLEOTIDE SEQUENCE [LARGE SCALE GENOMIC DNA]</scope>
    <source>
        <strain evidence="3">ID-206-W2</strain>
    </source>
</reference>